<feature type="active site" description="Proton acceptor" evidence="3">
    <location>
        <position position="286"/>
    </location>
</feature>
<protein>
    <recommendedName>
        <fullName evidence="5">PABS domain-containing protein</fullName>
    </recommendedName>
</protein>
<evidence type="ECO:0000256" key="1">
    <source>
        <dbReference type="ARBA" id="ARBA00007867"/>
    </source>
</evidence>
<evidence type="ECO:0000259" key="5">
    <source>
        <dbReference type="PROSITE" id="PS51006"/>
    </source>
</evidence>
<comment type="similarity">
    <text evidence="1 4">Belongs to the spermidine/spermine synthase family.</text>
</comment>
<dbReference type="EMBL" id="JAJSOF020000023">
    <property type="protein sequence ID" value="KAJ4435458.1"/>
    <property type="molecule type" value="Genomic_DNA"/>
</dbReference>
<dbReference type="HAMAP" id="MF_00198">
    <property type="entry name" value="Spermidine_synth"/>
    <property type="match status" value="1"/>
</dbReference>
<dbReference type="NCBIfam" id="NF002010">
    <property type="entry name" value="PRK00811.1"/>
    <property type="match status" value="1"/>
</dbReference>
<dbReference type="Pfam" id="PF01564">
    <property type="entry name" value="Spermine_synth"/>
    <property type="match status" value="1"/>
</dbReference>
<evidence type="ECO:0000256" key="4">
    <source>
        <dbReference type="RuleBase" id="RU003836"/>
    </source>
</evidence>
<gene>
    <name evidence="6" type="ORF">ANN_18074</name>
</gene>
<keyword evidence="2 3" id="KW-0808">Transferase</keyword>
<comment type="caution">
    <text evidence="6">The sequence shown here is derived from an EMBL/GenBank/DDBJ whole genome shotgun (WGS) entry which is preliminary data.</text>
</comment>
<dbReference type="PROSITE" id="PS51006">
    <property type="entry name" value="PABS_2"/>
    <property type="match status" value="1"/>
</dbReference>
<keyword evidence="7" id="KW-1185">Reference proteome</keyword>
<reference evidence="6 7" key="1">
    <citation type="journal article" date="2022" name="Allergy">
        <title>Genome assembly and annotation of Periplaneta americana reveal a comprehensive cockroach allergen profile.</title>
        <authorList>
            <person name="Wang L."/>
            <person name="Xiong Q."/>
            <person name="Saelim N."/>
            <person name="Wang L."/>
            <person name="Nong W."/>
            <person name="Wan A.T."/>
            <person name="Shi M."/>
            <person name="Liu X."/>
            <person name="Cao Q."/>
            <person name="Hui J.H.L."/>
            <person name="Sookrung N."/>
            <person name="Leung T.F."/>
            <person name="Tungtrongchitr A."/>
            <person name="Tsui S.K.W."/>
        </authorList>
    </citation>
    <scope>NUCLEOTIDE SEQUENCE [LARGE SCALE GENOMIC DNA]</scope>
    <source>
        <strain evidence="6">PWHHKU_190912</strain>
    </source>
</reference>
<dbReference type="InterPro" id="IPR030374">
    <property type="entry name" value="PABS"/>
</dbReference>
<dbReference type="NCBIfam" id="TIGR00417">
    <property type="entry name" value="speE"/>
    <property type="match status" value="1"/>
</dbReference>
<dbReference type="CDD" id="cd02440">
    <property type="entry name" value="AdoMet_MTases"/>
    <property type="match status" value="1"/>
</dbReference>
<dbReference type="InterPro" id="IPR029063">
    <property type="entry name" value="SAM-dependent_MTases_sf"/>
</dbReference>
<dbReference type="InterPro" id="IPR001045">
    <property type="entry name" value="Spermi_synthase"/>
</dbReference>
<dbReference type="Proteomes" id="UP001148838">
    <property type="component" value="Unassembled WGS sequence"/>
</dbReference>
<dbReference type="PANTHER" id="PTHR11558">
    <property type="entry name" value="SPERMIDINE/SPERMINE SYNTHASE"/>
    <property type="match status" value="1"/>
</dbReference>
<dbReference type="PANTHER" id="PTHR11558:SF11">
    <property type="entry name" value="SPERMIDINE SYNTHASE"/>
    <property type="match status" value="1"/>
</dbReference>
<sequence>MIMSRDQNIVRNGTIKIGDLSFEEVEKFKYLGATVTNLNDTREEIKRRINMGNACYYSVEKLLSSSLLSKSLKVRIYKTVILPVVLYGCETWTLTLREEQRLRVFENKVLRKIFGAKRDEVTGEWRKLHNAELHALYTSRDIIRNIKSRRLRWTGHVARMGESRNAYRVKAHGRALILDGIIQCTESDEFAYQEMISFLPLCSHPSPKKVLIVGGGDGGVAREVAKHPDVESIVQVEIDSHVLEVSKKYLPFMGVGLNNPKLTLHVGDGFRFMAQHRQEFDVIITDSSDPVGPAVCLFEQSYFELMRDALKPGGIICSQAGTVWANIDIVAQTFQHCYHTFRKTSFACASVPTYPTGQIGFVLGSLSPETNFKEPLRIFTETELDSLKMRYYSADVHRASFALPRFAKKALDEIVSNTSDEINTSDR</sequence>
<name>A0ABQ8SN82_PERAM</name>
<dbReference type="SUPFAM" id="SSF53335">
    <property type="entry name" value="S-adenosyl-L-methionine-dependent methyltransferases"/>
    <property type="match status" value="1"/>
</dbReference>
<keyword evidence="3" id="KW-0620">Polyamine biosynthesis</keyword>
<dbReference type="Gene3D" id="3.40.50.150">
    <property type="entry name" value="Vaccinia Virus protein VP39"/>
    <property type="match status" value="1"/>
</dbReference>
<dbReference type="InterPro" id="IPR030373">
    <property type="entry name" value="PABS_CS"/>
</dbReference>
<evidence type="ECO:0000256" key="3">
    <source>
        <dbReference type="PROSITE-ProRule" id="PRU00354"/>
    </source>
</evidence>
<accession>A0ABQ8SN82</accession>
<proteinExistence type="inferred from homology"/>
<feature type="domain" description="PABS" evidence="5">
    <location>
        <begin position="134"/>
        <end position="366"/>
    </location>
</feature>
<dbReference type="PROSITE" id="PS01330">
    <property type="entry name" value="PABS_1"/>
    <property type="match status" value="1"/>
</dbReference>
<evidence type="ECO:0000256" key="2">
    <source>
        <dbReference type="ARBA" id="ARBA00022679"/>
    </source>
</evidence>
<evidence type="ECO:0000313" key="7">
    <source>
        <dbReference type="Proteomes" id="UP001148838"/>
    </source>
</evidence>
<organism evidence="6 7">
    <name type="scientific">Periplaneta americana</name>
    <name type="common">American cockroach</name>
    <name type="synonym">Blatta americana</name>
    <dbReference type="NCBI Taxonomy" id="6978"/>
    <lineage>
        <taxon>Eukaryota</taxon>
        <taxon>Metazoa</taxon>
        <taxon>Ecdysozoa</taxon>
        <taxon>Arthropoda</taxon>
        <taxon>Hexapoda</taxon>
        <taxon>Insecta</taxon>
        <taxon>Pterygota</taxon>
        <taxon>Neoptera</taxon>
        <taxon>Polyneoptera</taxon>
        <taxon>Dictyoptera</taxon>
        <taxon>Blattodea</taxon>
        <taxon>Blattoidea</taxon>
        <taxon>Blattidae</taxon>
        <taxon>Blattinae</taxon>
        <taxon>Periplaneta</taxon>
    </lineage>
</organism>
<evidence type="ECO:0000313" key="6">
    <source>
        <dbReference type="EMBL" id="KAJ4435458.1"/>
    </source>
</evidence>